<evidence type="ECO:0000313" key="2">
    <source>
        <dbReference type="EMBL" id="SFQ25309.1"/>
    </source>
</evidence>
<dbReference type="EMBL" id="FOXQ01000007">
    <property type="protein sequence ID" value="SFQ25309.1"/>
    <property type="molecule type" value="Genomic_DNA"/>
</dbReference>
<feature type="compositionally biased region" description="Basic and acidic residues" evidence="1">
    <location>
        <begin position="56"/>
        <end position="72"/>
    </location>
</feature>
<dbReference type="AlphaFoldDB" id="A0A1I5X017"/>
<dbReference type="Proteomes" id="UP000199031">
    <property type="component" value="Unassembled WGS sequence"/>
</dbReference>
<evidence type="ECO:0000313" key="3">
    <source>
        <dbReference type="Proteomes" id="UP000199031"/>
    </source>
</evidence>
<evidence type="ECO:0000256" key="1">
    <source>
        <dbReference type="SAM" id="MobiDB-lite"/>
    </source>
</evidence>
<accession>A0A1I5X017</accession>
<protein>
    <submittedName>
        <fullName evidence="2">Uncharacterized protein</fullName>
    </submittedName>
</protein>
<gene>
    <name evidence="2" type="ORF">SAMN05444277_107115</name>
</gene>
<name>A0A1I5X017_9BACT</name>
<dbReference type="STRING" id="1465490.SAMN05444277_107115"/>
<organism evidence="2 3">
    <name type="scientific">Parafilimonas terrae</name>
    <dbReference type="NCBI Taxonomy" id="1465490"/>
    <lineage>
        <taxon>Bacteria</taxon>
        <taxon>Pseudomonadati</taxon>
        <taxon>Bacteroidota</taxon>
        <taxon>Chitinophagia</taxon>
        <taxon>Chitinophagales</taxon>
        <taxon>Chitinophagaceae</taxon>
        <taxon>Parafilimonas</taxon>
    </lineage>
</organism>
<keyword evidence="3" id="KW-1185">Reference proteome</keyword>
<sequence>MAVICIMALSCSTAPKDASEMDSMNAIDESNGIMDTAVGPNPDGYAPPNADIDTSQYRKDSIKARDSTALKQ</sequence>
<feature type="region of interest" description="Disordered" evidence="1">
    <location>
        <begin position="32"/>
        <end position="72"/>
    </location>
</feature>
<proteinExistence type="predicted"/>
<dbReference type="RefSeq" id="WP_143075857.1">
    <property type="nucleotide sequence ID" value="NZ_FOXQ01000007.1"/>
</dbReference>
<reference evidence="2 3" key="1">
    <citation type="submission" date="2016-10" db="EMBL/GenBank/DDBJ databases">
        <authorList>
            <person name="de Groot N.N."/>
        </authorList>
    </citation>
    <scope>NUCLEOTIDE SEQUENCE [LARGE SCALE GENOMIC DNA]</scope>
    <source>
        <strain evidence="2 3">DSM 28286</strain>
    </source>
</reference>